<dbReference type="Proteomes" id="UP000789920">
    <property type="component" value="Unassembled WGS sequence"/>
</dbReference>
<sequence length="332" mass="38510">GQAQQKEATSLKMDVSRGVASALKESKKYRYHYINKEIESKWGHIPLNEFLKEAKRREEAKMISRRDLLELAEVVMENEEQKRKANPVRLPFFDLKQKRRKQLKAMETTNKKIDGVNSAILDIQKQRNYEVDDITILVRVAKYNKDYYLKIEAQGDYKNIGGVAREFTLKLRQGKNLVGKDRESGLKEYFYIDKKELRHYYSKNGGKASYENPIINEDGYSFVSLTDNKNILIFPYNAGLKISESGLSGDFSLEPKGKNGSVAIIKGDLFLFIGQHYGNTYYVGQRLQPHYRYSHNRYMVDLDETDFEVLSEGVFIGEYTSPKEVLDKYDLV</sequence>
<keyword evidence="2" id="KW-1185">Reference proteome</keyword>
<proteinExistence type="predicted"/>
<name>A0ACA9RYZ4_9GLOM</name>
<accession>A0ACA9RYZ4</accession>
<evidence type="ECO:0000313" key="2">
    <source>
        <dbReference type="Proteomes" id="UP000789920"/>
    </source>
</evidence>
<organism evidence="1 2">
    <name type="scientific">Racocetra persica</name>
    <dbReference type="NCBI Taxonomy" id="160502"/>
    <lineage>
        <taxon>Eukaryota</taxon>
        <taxon>Fungi</taxon>
        <taxon>Fungi incertae sedis</taxon>
        <taxon>Mucoromycota</taxon>
        <taxon>Glomeromycotina</taxon>
        <taxon>Glomeromycetes</taxon>
        <taxon>Diversisporales</taxon>
        <taxon>Gigasporaceae</taxon>
        <taxon>Racocetra</taxon>
    </lineage>
</organism>
<feature type="non-terminal residue" evidence="1">
    <location>
        <position position="332"/>
    </location>
</feature>
<protein>
    <submittedName>
        <fullName evidence="1">10104_t:CDS:1</fullName>
    </submittedName>
</protein>
<feature type="non-terminal residue" evidence="1">
    <location>
        <position position="1"/>
    </location>
</feature>
<reference evidence="1" key="1">
    <citation type="submission" date="2021-06" db="EMBL/GenBank/DDBJ databases">
        <authorList>
            <person name="Kallberg Y."/>
            <person name="Tangrot J."/>
            <person name="Rosling A."/>
        </authorList>
    </citation>
    <scope>NUCLEOTIDE SEQUENCE</scope>
    <source>
        <strain evidence="1">MA461A</strain>
    </source>
</reference>
<gene>
    <name evidence="1" type="ORF">RPERSI_LOCUS24768</name>
</gene>
<evidence type="ECO:0000313" key="1">
    <source>
        <dbReference type="EMBL" id="CAG8817773.1"/>
    </source>
</evidence>
<comment type="caution">
    <text evidence="1">The sequence shown here is derived from an EMBL/GenBank/DDBJ whole genome shotgun (WGS) entry which is preliminary data.</text>
</comment>
<dbReference type="EMBL" id="CAJVQC010080181">
    <property type="protein sequence ID" value="CAG8817773.1"/>
    <property type="molecule type" value="Genomic_DNA"/>
</dbReference>